<evidence type="ECO:0000313" key="2">
    <source>
        <dbReference type="Proteomes" id="UP001527925"/>
    </source>
</evidence>
<protein>
    <recommendedName>
        <fullName evidence="3">DUF952 domain-containing protein</fullName>
    </recommendedName>
</protein>
<evidence type="ECO:0008006" key="3">
    <source>
        <dbReference type="Google" id="ProtNLM"/>
    </source>
</evidence>
<dbReference type="PANTHER" id="PTHR34129:SF1">
    <property type="entry name" value="DUF952 DOMAIN-CONTAINING PROTEIN"/>
    <property type="match status" value="1"/>
</dbReference>
<proteinExistence type="predicted"/>
<dbReference type="InterPro" id="IPR009297">
    <property type="entry name" value="DUF952"/>
</dbReference>
<name>A0ABR4N3R9_9FUNG</name>
<dbReference type="Gene3D" id="3.20.170.20">
    <property type="entry name" value="Protein of unknown function DUF952"/>
    <property type="match status" value="2"/>
</dbReference>
<dbReference type="SUPFAM" id="SSF56399">
    <property type="entry name" value="ADP-ribosylation"/>
    <property type="match status" value="2"/>
</dbReference>
<comment type="caution">
    <text evidence="1">The sequence shown here is derived from an EMBL/GenBank/DDBJ whole genome shotgun (WGS) entry which is preliminary data.</text>
</comment>
<sequence>MASCYKILTPAEFEALRHLLPGPEQTAHEPRWPGTAFDQGDGFVHLSTAFQTLGTANNFFGSAEHLVVLEVDGSRVEVRWELIPDAAADARVRRTHVAAGVAYSGFPHVYGGLDLDAVVSVVHVRKPAGQATWDSVWPIGVLVNPPFVYKMLSTAQFDEIRHRVPGEPGYVPGASGERWLGTPLDVKDGFIHQSDGGLVLASANRFFKHETEIVVLVFEYSRIADVVEWESPEDRDKHVWAREAHKGPGPYRGFPHVFGGLDLECVARVVRASKPAEVKTWDDVLPALLGI</sequence>
<gene>
    <name evidence="1" type="ORF">HK105_206410</name>
</gene>
<keyword evidence="2" id="KW-1185">Reference proteome</keyword>
<accession>A0ABR4N3R9</accession>
<organism evidence="1 2">
    <name type="scientific">Polyrhizophydium stewartii</name>
    <dbReference type="NCBI Taxonomy" id="2732419"/>
    <lineage>
        <taxon>Eukaryota</taxon>
        <taxon>Fungi</taxon>
        <taxon>Fungi incertae sedis</taxon>
        <taxon>Chytridiomycota</taxon>
        <taxon>Chytridiomycota incertae sedis</taxon>
        <taxon>Chytridiomycetes</taxon>
        <taxon>Rhizophydiales</taxon>
        <taxon>Rhizophydiales incertae sedis</taxon>
        <taxon>Polyrhizophydium</taxon>
    </lineage>
</organism>
<dbReference type="Proteomes" id="UP001527925">
    <property type="component" value="Unassembled WGS sequence"/>
</dbReference>
<dbReference type="EMBL" id="JADGIZ020000037">
    <property type="protein sequence ID" value="KAL2914152.1"/>
    <property type="molecule type" value="Genomic_DNA"/>
</dbReference>
<evidence type="ECO:0000313" key="1">
    <source>
        <dbReference type="EMBL" id="KAL2914152.1"/>
    </source>
</evidence>
<dbReference type="PANTHER" id="PTHR34129">
    <property type="entry name" value="BLR1139 PROTEIN"/>
    <property type="match status" value="1"/>
</dbReference>
<reference evidence="1 2" key="1">
    <citation type="submission" date="2023-09" db="EMBL/GenBank/DDBJ databases">
        <title>Pangenome analysis of Batrachochytrium dendrobatidis and related Chytrids.</title>
        <authorList>
            <person name="Yacoub M.N."/>
            <person name="Stajich J.E."/>
            <person name="James T.Y."/>
        </authorList>
    </citation>
    <scope>NUCLEOTIDE SEQUENCE [LARGE SCALE GENOMIC DNA]</scope>
    <source>
        <strain evidence="1 2">JEL0888</strain>
    </source>
</reference>
<dbReference type="Pfam" id="PF06108">
    <property type="entry name" value="DUF952"/>
    <property type="match status" value="2"/>
</dbReference>